<dbReference type="EMBL" id="JAQJAE010000005">
    <property type="protein sequence ID" value="KAJ5592266.1"/>
    <property type="molecule type" value="Genomic_DNA"/>
</dbReference>
<feature type="transmembrane region" description="Helical" evidence="6">
    <location>
        <begin position="30"/>
        <end position="51"/>
    </location>
</feature>
<reference evidence="7" key="1">
    <citation type="journal article" date="2023" name="IMA Fungus">
        <title>Comparative genomic study of the Penicillium genus elucidates a diverse pangenome and 15 lateral gene transfer events.</title>
        <authorList>
            <person name="Petersen C."/>
            <person name="Sorensen T."/>
            <person name="Nielsen M.R."/>
            <person name="Sondergaard T.E."/>
            <person name="Sorensen J.L."/>
            <person name="Fitzpatrick D.A."/>
            <person name="Frisvad J.C."/>
            <person name="Nielsen K.L."/>
        </authorList>
    </citation>
    <scope>NUCLEOTIDE SEQUENCE</scope>
    <source>
        <strain evidence="7">IBT 12815</strain>
    </source>
</reference>
<dbReference type="SMART" id="SM01021">
    <property type="entry name" value="Bac_rhodopsin"/>
    <property type="match status" value="1"/>
</dbReference>
<evidence type="ECO:0000256" key="2">
    <source>
        <dbReference type="ARBA" id="ARBA00008130"/>
    </source>
</evidence>
<evidence type="ECO:0000313" key="7">
    <source>
        <dbReference type="EMBL" id="KAJ5592266.1"/>
    </source>
</evidence>
<feature type="transmembrane region" description="Helical" evidence="6">
    <location>
        <begin position="58"/>
        <end position="76"/>
    </location>
</feature>
<evidence type="ECO:0000256" key="1">
    <source>
        <dbReference type="ARBA" id="ARBA00004141"/>
    </source>
</evidence>
<evidence type="ECO:0000313" key="8">
    <source>
        <dbReference type="Proteomes" id="UP001213799"/>
    </source>
</evidence>
<feature type="transmembrane region" description="Helical" evidence="6">
    <location>
        <begin position="105"/>
        <end position="123"/>
    </location>
</feature>
<dbReference type="Gene3D" id="1.20.1070.10">
    <property type="entry name" value="Rhodopsin 7-helix transmembrane proteins"/>
    <property type="match status" value="1"/>
</dbReference>
<dbReference type="GeneID" id="81590466"/>
<dbReference type="Pfam" id="PF01036">
    <property type="entry name" value="Bac_rhodopsin"/>
    <property type="match status" value="1"/>
</dbReference>
<dbReference type="InterPro" id="IPR001425">
    <property type="entry name" value="Arc/bac/fun_rhodopsins"/>
</dbReference>
<dbReference type="InterPro" id="IPR043476">
    <property type="entry name" value="Yro2-like_7TM"/>
</dbReference>
<protein>
    <submittedName>
        <fullName evidence="7">Rhodopsin archaeal/bacterial/fungal</fullName>
    </submittedName>
</protein>
<feature type="transmembrane region" description="Helical" evidence="6">
    <location>
        <begin position="190"/>
        <end position="211"/>
    </location>
</feature>
<dbReference type="SUPFAM" id="SSF81321">
    <property type="entry name" value="Family A G protein-coupled receptor-like"/>
    <property type="match status" value="1"/>
</dbReference>
<feature type="transmembrane region" description="Helical" evidence="6">
    <location>
        <begin position="156"/>
        <end position="174"/>
    </location>
</feature>
<comment type="caution">
    <text evidence="7">The sequence shown here is derived from an EMBL/GenBank/DDBJ whole genome shotgun (WGS) entry which is preliminary data.</text>
</comment>
<proteinExistence type="inferred from homology"/>
<keyword evidence="4 6" id="KW-1133">Transmembrane helix</keyword>
<dbReference type="GO" id="GO:0005783">
    <property type="term" value="C:endoplasmic reticulum"/>
    <property type="evidence" value="ECO:0007669"/>
    <property type="project" value="TreeGrafter"/>
</dbReference>
<organism evidence="7 8">
    <name type="scientific">Penicillium hordei</name>
    <dbReference type="NCBI Taxonomy" id="40994"/>
    <lineage>
        <taxon>Eukaryota</taxon>
        <taxon>Fungi</taxon>
        <taxon>Dikarya</taxon>
        <taxon>Ascomycota</taxon>
        <taxon>Pezizomycotina</taxon>
        <taxon>Eurotiomycetes</taxon>
        <taxon>Eurotiomycetidae</taxon>
        <taxon>Eurotiales</taxon>
        <taxon>Aspergillaceae</taxon>
        <taxon>Penicillium</taxon>
    </lineage>
</organism>
<evidence type="ECO:0000256" key="3">
    <source>
        <dbReference type="ARBA" id="ARBA00022692"/>
    </source>
</evidence>
<dbReference type="AlphaFoldDB" id="A0AAD6DSL0"/>
<feature type="transmembrane region" description="Helical" evidence="6">
    <location>
        <begin position="223"/>
        <end position="245"/>
    </location>
</feature>
<dbReference type="Proteomes" id="UP001213799">
    <property type="component" value="Unassembled WGS sequence"/>
</dbReference>
<gene>
    <name evidence="7" type="ORF">N7537_009170</name>
</gene>
<dbReference type="PANTHER" id="PTHR28286:SF1">
    <property type="entry name" value="30 KDA HEAT SHOCK PROTEIN-RELATED"/>
    <property type="match status" value="1"/>
</dbReference>
<comment type="similarity">
    <text evidence="2">Belongs to the archaeal/bacterial/fungal opsin family.</text>
</comment>
<feature type="transmembrane region" description="Helical" evidence="6">
    <location>
        <begin position="130"/>
        <end position="150"/>
    </location>
</feature>
<reference evidence="7" key="2">
    <citation type="submission" date="2023-01" db="EMBL/GenBank/DDBJ databases">
        <authorList>
            <person name="Petersen C."/>
        </authorList>
    </citation>
    <scope>NUCLEOTIDE SEQUENCE</scope>
    <source>
        <strain evidence="7">IBT 12815</strain>
    </source>
</reference>
<keyword evidence="8" id="KW-1185">Reference proteome</keyword>
<evidence type="ECO:0000256" key="6">
    <source>
        <dbReference type="SAM" id="Phobius"/>
    </source>
</evidence>
<dbReference type="PANTHER" id="PTHR28286">
    <property type="match status" value="1"/>
</dbReference>
<evidence type="ECO:0000256" key="5">
    <source>
        <dbReference type="ARBA" id="ARBA00023136"/>
    </source>
</evidence>
<comment type="subcellular location">
    <subcellularLocation>
        <location evidence="1">Membrane</location>
        <topology evidence="1">Multi-pass membrane protein</topology>
    </subcellularLocation>
</comment>
<name>A0AAD6DSL0_9EURO</name>
<dbReference type="RefSeq" id="XP_056748892.1">
    <property type="nucleotide sequence ID" value="XM_056900224.1"/>
</dbReference>
<keyword evidence="3 6" id="KW-0812">Transmembrane</keyword>
<dbReference type="CDD" id="cd15239">
    <property type="entry name" value="7tm_YRO2_fungal-like"/>
    <property type="match status" value="1"/>
</dbReference>
<accession>A0AAD6DSL0</accession>
<sequence>MSLIGRANTALNTNTVTGVDEALSVHGSDWLWAVTAIYVLSFIVLLVLSFAAKESERVFHYLFTFTLLVGAITYYAQASDLGWSAVEQIDHLGNGIVRQMFYAKYINWVVAFPSLALGLGLISGVSWTTIFCNIAIAWYWVISYLVSAYTTTAYKWGFFAFGTFSWLILAMSTINESREAAALLGIERDYLFLAGWLNLLWLLYPIAFGLTDGGNVIGVTGGFVFFGVLDLLMVPVLTFAVLFFARNWDYRKLNIAFSDSRPSRESGDVDLGKHLTSRHASRPEAKIGQLLSSRPFERLNQQLNHAGLLFELELDGLRLLALINDKRAIDFLIAQTLIQ</sequence>
<dbReference type="PRINTS" id="PR00251">
    <property type="entry name" value="BACTRLOPSIN"/>
</dbReference>
<evidence type="ECO:0000256" key="4">
    <source>
        <dbReference type="ARBA" id="ARBA00022989"/>
    </source>
</evidence>
<keyword evidence="5 6" id="KW-0472">Membrane</keyword>
<dbReference type="GO" id="GO:0005886">
    <property type="term" value="C:plasma membrane"/>
    <property type="evidence" value="ECO:0007669"/>
    <property type="project" value="TreeGrafter"/>
</dbReference>